<keyword evidence="3" id="KW-1185">Reference proteome</keyword>
<evidence type="ECO:0000313" key="3">
    <source>
        <dbReference type="Proteomes" id="UP000199296"/>
    </source>
</evidence>
<dbReference type="STRING" id="470826.SAMN04488027_12112"/>
<keyword evidence="1" id="KW-0175">Coiled coil</keyword>
<gene>
    <name evidence="2" type="ORF">SAMN04488027_12112</name>
</gene>
<dbReference type="Proteomes" id="UP000199296">
    <property type="component" value="Unassembled WGS sequence"/>
</dbReference>
<dbReference type="AlphaFoldDB" id="A0A1G7ZAP5"/>
<organism evidence="2 3">
    <name type="scientific">Psychroflexus sediminis</name>
    <dbReference type="NCBI Taxonomy" id="470826"/>
    <lineage>
        <taxon>Bacteria</taxon>
        <taxon>Pseudomonadati</taxon>
        <taxon>Bacteroidota</taxon>
        <taxon>Flavobacteriia</taxon>
        <taxon>Flavobacteriales</taxon>
        <taxon>Flavobacteriaceae</taxon>
        <taxon>Psychroflexus</taxon>
    </lineage>
</organism>
<feature type="coiled-coil region" evidence="1">
    <location>
        <begin position="23"/>
        <end position="54"/>
    </location>
</feature>
<name>A0A1G7ZAP5_9FLAO</name>
<evidence type="ECO:0000313" key="2">
    <source>
        <dbReference type="EMBL" id="SDH05768.1"/>
    </source>
</evidence>
<dbReference type="EMBL" id="FNCW01000021">
    <property type="protein sequence ID" value="SDH05768.1"/>
    <property type="molecule type" value="Genomic_DNA"/>
</dbReference>
<dbReference type="OrthoDB" id="1121857at2"/>
<proteinExistence type="predicted"/>
<dbReference type="RefSeq" id="WP_093370255.1">
    <property type="nucleotide sequence ID" value="NZ_FNCW01000021.1"/>
</dbReference>
<protein>
    <submittedName>
        <fullName evidence="2">Uncharacterized protein</fullName>
    </submittedName>
</protein>
<evidence type="ECO:0000256" key="1">
    <source>
        <dbReference type="SAM" id="Coils"/>
    </source>
</evidence>
<reference evidence="2 3" key="1">
    <citation type="submission" date="2016-10" db="EMBL/GenBank/DDBJ databases">
        <authorList>
            <person name="de Groot N.N."/>
        </authorList>
    </citation>
    <scope>NUCLEOTIDE SEQUENCE [LARGE SCALE GENOMIC DNA]</scope>
    <source>
        <strain evidence="2 3">DSM 19803</strain>
    </source>
</reference>
<sequence length="88" mass="10214">MASKKQLKKELNDRFGEIIDGALINQEANSEDLKEKTEELVDEVIAEFDQQIEQINKKDVENRSKHLKSVRESVNKKADEFIKKLNNV</sequence>
<accession>A0A1G7ZAP5</accession>